<evidence type="ECO:0000256" key="13">
    <source>
        <dbReference type="SAM" id="MobiDB-lite"/>
    </source>
</evidence>
<evidence type="ECO:0000256" key="10">
    <source>
        <dbReference type="ARBA" id="ARBA00023316"/>
    </source>
</evidence>
<evidence type="ECO:0000256" key="4">
    <source>
        <dbReference type="ARBA" id="ARBA00007553"/>
    </source>
</evidence>
<evidence type="ECO:0000256" key="11">
    <source>
        <dbReference type="ARBA" id="ARBA00039257"/>
    </source>
</evidence>
<keyword evidence="8" id="KW-0378">Hydrolase</keyword>
<comment type="catalytic activity">
    <reaction evidence="1">
        <text>Hydrolyzes the link between N-acetylmuramoyl residues and L-amino acid residues in certain cell-wall glycopeptides.</text>
        <dbReference type="EC" id="3.5.1.28"/>
    </reaction>
</comment>
<evidence type="ECO:0000256" key="12">
    <source>
        <dbReference type="ARBA" id="ARBA00042615"/>
    </source>
</evidence>
<keyword evidence="9" id="KW-0862">Zinc</keyword>
<dbReference type="CDD" id="cd06583">
    <property type="entry name" value="PGRP"/>
    <property type="match status" value="1"/>
</dbReference>
<evidence type="ECO:0000256" key="3">
    <source>
        <dbReference type="ARBA" id="ARBA00004496"/>
    </source>
</evidence>
<dbReference type="GO" id="GO:0009253">
    <property type="term" value="P:peptidoglycan catabolic process"/>
    <property type="evidence" value="ECO:0007669"/>
    <property type="project" value="InterPro"/>
</dbReference>
<keyword evidence="16" id="KW-1185">Reference proteome</keyword>
<comment type="similarity">
    <text evidence="4">Belongs to the N-acetylmuramoyl-L-alanine amidase 2 family.</text>
</comment>
<keyword evidence="7" id="KW-0479">Metal-binding</keyword>
<dbReference type="RefSeq" id="WP_055450063.1">
    <property type="nucleotide sequence ID" value="NZ_CYHF01000003.1"/>
</dbReference>
<dbReference type="EMBL" id="CYHF01000003">
    <property type="protein sequence ID" value="CUA95839.1"/>
    <property type="molecule type" value="Genomic_DNA"/>
</dbReference>
<keyword evidence="6" id="KW-0963">Cytoplasm</keyword>
<dbReference type="InterPro" id="IPR036505">
    <property type="entry name" value="Amidase/PGRP_sf"/>
</dbReference>
<comment type="subcellular location">
    <subcellularLocation>
        <location evidence="3">Cytoplasm</location>
    </subcellularLocation>
</comment>
<protein>
    <recommendedName>
        <fullName evidence="11">1,6-anhydro-N-acetylmuramyl-L-alanine amidase AmpD</fullName>
        <ecNumber evidence="5">3.5.1.28</ecNumber>
    </recommendedName>
    <alternativeName>
        <fullName evidence="12">N-acetylmuramoyl-L-alanine amidase</fullName>
    </alternativeName>
</protein>
<evidence type="ECO:0000256" key="7">
    <source>
        <dbReference type="ARBA" id="ARBA00022723"/>
    </source>
</evidence>
<dbReference type="Gene3D" id="3.40.80.10">
    <property type="entry name" value="Peptidoglycan recognition protein-like"/>
    <property type="match status" value="1"/>
</dbReference>
<dbReference type="InterPro" id="IPR002502">
    <property type="entry name" value="Amidase_domain"/>
</dbReference>
<dbReference type="AlphaFoldDB" id="A0A0K6HY49"/>
<dbReference type="NCBIfam" id="NF008758">
    <property type="entry name" value="PRK11789.1"/>
    <property type="match status" value="1"/>
</dbReference>
<dbReference type="SMART" id="SM00644">
    <property type="entry name" value="Ami_2"/>
    <property type="match status" value="1"/>
</dbReference>
<dbReference type="OrthoDB" id="9794842at2"/>
<evidence type="ECO:0000256" key="5">
    <source>
        <dbReference type="ARBA" id="ARBA00011901"/>
    </source>
</evidence>
<gene>
    <name evidence="15" type="ORF">Ga0061069_103282</name>
</gene>
<name>A0A0K6HY49_9BURK</name>
<evidence type="ECO:0000313" key="16">
    <source>
        <dbReference type="Proteomes" id="UP000183649"/>
    </source>
</evidence>
<evidence type="ECO:0000256" key="8">
    <source>
        <dbReference type="ARBA" id="ARBA00022801"/>
    </source>
</evidence>
<evidence type="ECO:0000256" key="1">
    <source>
        <dbReference type="ARBA" id="ARBA00001561"/>
    </source>
</evidence>
<dbReference type="GO" id="GO:0005737">
    <property type="term" value="C:cytoplasm"/>
    <property type="evidence" value="ECO:0007669"/>
    <property type="project" value="UniProtKB-SubCell"/>
</dbReference>
<evidence type="ECO:0000256" key="6">
    <source>
        <dbReference type="ARBA" id="ARBA00022490"/>
    </source>
</evidence>
<comment type="cofactor">
    <cofactor evidence="2">
        <name>Zn(2+)</name>
        <dbReference type="ChEBI" id="CHEBI:29105"/>
    </cofactor>
</comment>
<accession>A0A0K6HY49</accession>
<evidence type="ECO:0000259" key="14">
    <source>
        <dbReference type="SMART" id="SM00644"/>
    </source>
</evidence>
<dbReference type="Pfam" id="PF01510">
    <property type="entry name" value="Amidase_2"/>
    <property type="match status" value="1"/>
</dbReference>
<dbReference type="EC" id="3.5.1.28" evidence="5"/>
<dbReference type="PANTHER" id="PTHR30417">
    <property type="entry name" value="N-ACETYLMURAMOYL-L-ALANINE AMIDASE AMID"/>
    <property type="match status" value="1"/>
</dbReference>
<evidence type="ECO:0000256" key="2">
    <source>
        <dbReference type="ARBA" id="ARBA00001947"/>
    </source>
</evidence>
<dbReference type="SUPFAM" id="SSF55846">
    <property type="entry name" value="N-acetylmuramoyl-L-alanine amidase-like"/>
    <property type="match status" value="1"/>
</dbReference>
<keyword evidence="10" id="KW-0961">Cell wall biogenesis/degradation</keyword>
<evidence type="ECO:0000256" key="9">
    <source>
        <dbReference type="ARBA" id="ARBA00022833"/>
    </source>
</evidence>
<dbReference type="STRING" id="339866.GCA_001418255_01161"/>
<dbReference type="GO" id="GO:0071555">
    <property type="term" value="P:cell wall organization"/>
    <property type="evidence" value="ECO:0007669"/>
    <property type="project" value="UniProtKB-KW"/>
</dbReference>
<feature type="region of interest" description="Disordered" evidence="13">
    <location>
        <begin position="1"/>
        <end position="21"/>
    </location>
</feature>
<dbReference type="GO" id="GO:0046872">
    <property type="term" value="F:metal ion binding"/>
    <property type="evidence" value="ECO:0007669"/>
    <property type="project" value="UniProtKB-KW"/>
</dbReference>
<dbReference type="InterPro" id="IPR051206">
    <property type="entry name" value="NAMLAA_amidase_2"/>
</dbReference>
<dbReference type="Proteomes" id="UP000183649">
    <property type="component" value="Unassembled WGS sequence"/>
</dbReference>
<organism evidence="15 16">
    <name type="scientific">Thiomonas bhubaneswarensis</name>
    <dbReference type="NCBI Taxonomy" id="339866"/>
    <lineage>
        <taxon>Bacteria</taxon>
        <taxon>Pseudomonadati</taxon>
        <taxon>Pseudomonadota</taxon>
        <taxon>Betaproteobacteria</taxon>
        <taxon>Burkholderiales</taxon>
        <taxon>Thiomonas</taxon>
    </lineage>
</organism>
<dbReference type="PANTHER" id="PTHR30417:SF4">
    <property type="entry name" value="1,6-ANHYDRO-N-ACETYLMURAMYL-L-ALANINE AMIDASE AMPD"/>
    <property type="match status" value="1"/>
</dbReference>
<reference evidence="16" key="1">
    <citation type="submission" date="2015-08" db="EMBL/GenBank/DDBJ databases">
        <authorList>
            <person name="Varghese N."/>
        </authorList>
    </citation>
    <scope>NUCLEOTIDE SEQUENCE [LARGE SCALE GENOMIC DNA]</scope>
    <source>
        <strain evidence="16">DSM 18181</strain>
    </source>
</reference>
<feature type="domain" description="N-acetylmuramoyl-L-alanine amidase" evidence="14">
    <location>
        <begin position="23"/>
        <end position="171"/>
    </location>
</feature>
<dbReference type="GO" id="GO:0009254">
    <property type="term" value="P:peptidoglycan turnover"/>
    <property type="evidence" value="ECO:0007669"/>
    <property type="project" value="TreeGrafter"/>
</dbReference>
<evidence type="ECO:0000313" key="15">
    <source>
        <dbReference type="EMBL" id="CUA95839.1"/>
    </source>
</evidence>
<dbReference type="GO" id="GO:0008745">
    <property type="term" value="F:N-acetylmuramoyl-L-alanine amidase activity"/>
    <property type="evidence" value="ECO:0007669"/>
    <property type="project" value="UniProtKB-EC"/>
</dbReference>
<sequence>MAAVTEADAAGPGWMPHARHMPSPNCDDRPVGMPIDLLVIHCIALPPRQYGGDAIEQLFCNRLDPLAHPTFAALEGLRVSAHFVVGRDGVLTQFVSCDQRAWHAGVSHFAGRDRCNDFSIGIELEGSDDEPFEPEQYETLTALGAELLARYPLRAVAGHSDIAPGRKTDPGSGFDWRRLKNGLALPARAFPFQSF</sequence>
<proteinExistence type="inferred from homology"/>